<protein>
    <submittedName>
        <fullName evidence="1">Uncharacterized protein</fullName>
    </submittedName>
</protein>
<reference evidence="1" key="1">
    <citation type="journal article" date="2020" name="Phytopathology">
        <title>Genome Sequence Resources of Colletotrichum truncatum, C. plurivorum, C. musicola, and C. sojae: Four Species Pathogenic to Soybean (Glycine max).</title>
        <authorList>
            <person name="Rogerio F."/>
            <person name="Boufleur T.R."/>
            <person name="Ciampi-Guillardi M."/>
            <person name="Sukno S.A."/>
            <person name="Thon M.R."/>
            <person name="Massola Junior N.S."/>
            <person name="Baroncelli R."/>
        </authorList>
    </citation>
    <scope>NUCLEOTIDE SEQUENCE</scope>
    <source>
        <strain evidence="1">LFN00145</strain>
    </source>
</reference>
<dbReference type="Proteomes" id="UP000654918">
    <property type="component" value="Unassembled WGS sequence"/>
</dbReference>
<gene>
    <name evidence="1" type="ORF">CPLU01_06606</name>
</gene>
<proteinExistence type="predicted"/>
<organism evidence="1 2">
    <name type="scientific">Colletotrichum plurivorum</name>
    <dbReference type="NCBI Taxonomy" id="2175906"/>
    <lineage>
        <taxon>Eukaryota</taxon>
        <taxon>Fungi</taxon>
        <taxon>Dikarya</taxon>
        <taxon>Ascomycota</taxon>
        <taxon>Pezizomycotina</taxon>
        <taxon>Sordariomycetes</taxon>
        <taxon>Hypocreomycetidae</taxon>
        <taxon>Glomerellales</taxon>
        <taxon>Glomerellaceae</taxon>
        <taxon>Colletotrichum</taxon>
        <taxon>Colletotrichum orchidearum species complex</taxon>
    </lineage>
</organism>
<accession>A0A8H6NGJ0</accession>
<name>A0A8H6NGJ0_9PEZI</name>
<sequence length="201" mass="22369">MLRLHPTVIRLTPSEVHDFTASEPVDFDVSIVNDICAEPRDDEKSQVGDEIAAKERAPSTEVSIDLGVTQSLERLASPLRLAYAARTSLILTRQSSKRHHVRHVIDEGQSEPSRAPRRDWARQGEHLVVGTEDDAAGEAALGDVIRTTQRLNVLEDFIRHQEACFFLKGRGLLQQLSDDIVRVWNPQSGWTVQESKGSTAA</sequence>
<comment type="caution">
    <text evidence="1">The sequence shown here is derived from an EMBL/GenBank/DDBJ whole genome shotgun (WGS) entry which is preliminary data.</text>
</comment>
<evidence type="ECO:0000313" key="1">
    <source>
        <dbReference type="EMBL" id="KAF6831691.1"/>
    </source>
</evidence>
<dbReference type="EMBL" id="WIGO01000078">
    <property type="protein sequence ID" value="KAF6831691.1"/>
    <property type="molecule type" value="Genomic_DNA"/>
</dbReference>
<dbReference type="AlphaFoldDB" id="A0A8H6NGJ0"/>
<evidence type="ECO:0000313" key="2">
    <source>
        <dbReference type="Proteomes" id="UP000654918"/>
    </source>
</evidence>
<keyword evidence="2" id="KW-1185">Reference proteome</keyword>